<dbReference type="SUPFAM" id="SSF51735">
    <property type="entry name" value="NAD(P)-binding Rossmann-fold domains"/>
    <property type="match status" value="1"/>
</dbReference>
<dbReference type="InterPro" id="IPR051397">
    <property type="entry name" value="Zn-ADH-like_protein"/>
</dbReference>
<dbReference type="PANTHER" id="PTHR43677:SF11">
    <property type="entry name" value="ZINC-CONTAINING ALCOHOL DEHYDROGENASE"/>
    <property type="match status" value="1"/>
</dbReference>
<dbReference type="Gene3D" id="3.40.50.720">
    <property type="entry name" value="NAD(P)-binding Rossmann-like Domain"/>
    <property type="match status" value="1"/>
</dbReference>
<dbReference type="InterPro" id="IPR013149">
    <property type="entry name" value="ADH-like_C"/>
</dbReference>
<dbReference type="PANTHER" id="PTHR43677">
    <property type="entry name" value="SHORT-CHAIN DEHYDROGENASE/REDUCTASE"/>
    <property type="match status" value="1"/>
</dbReference>
<feature type="domain" description="Enoyl reductase (ER)" evidence="1">
    <location>
        <begin position="8"/>
        <end position="268"/>
    </location>
</feature>
<comment type="caution">
    <text evidence="2">The sequence shown here is derived from an EMBL/GenBank/DDBJ whole genome shotgun (WGS) entry which is preliminary data.</text>
</comment>
<dbReference type="Gene3D" id="3.90.180.10">
    <property type="entry name" value="Medium-chain alcohol dehydrogenases, catalytic domain"/>
    <property type="match status" value="1"/>
</dbReference>
<dbReference type="SMART" id="SM00829">
    <property type="entry name" value="PKS_ER"/>
    <property type="match status" value="1"/>
</dbReference>
<dbReference type="Pfam" id="PF00107">
    <property type="entry name" value="ADH_zinc_N"/>
    <property type="match status" value="1"/>
</dbReference>
<proteinExistence type="predicted"/>
<protein>
    <submittedName>
        <fullName evidence="2">Zinc-binding alcohol dehydrogenase family protein</fullName>
    </submittedName>
</protein>
<dbReference type="SUPFAM" id="SSF50129">
    <property type="entry name" value="GroES-like"/>
    <property type="match status" value="1"/>
</dbReference>
<dbReference type="InterPro" id="IPR011032">
    <property type="entry name" value="GroES-like_sf"/>
</dbReference>
<evidence type="ECO:0000313" key="3">
    <source>
        <dbReference type="Proteomes" id="UP001183176"/>
    </source>
</evidence>
<keyword evidence="3" id="KW-1185">Reference proteome</keyword>
<dbReference type="InterPro" id="IPR036291">
    <property type="entry name" value="NAD(P)-bd_dom_sf"/>
</dbReference>
<evidence type="ECO:0000313" key="2">
    <source>
        <dbReference type="EMBL" id="MDT0264116.1"/>
    </source>
</evidence>
<name>A0ABU2JGK0_9ACTN</name>
<accession>A0ABU2JGK0</accession>
<dbReference type="EMBL" id="JAVREH010000070">
    <property type="protein sequence ID" value="MDT0264116.1"/>
    <property type="molecule type" value="Genomic_DNA"/>
</dbReference>
<dbReference type="InterPro" id="IPR020843">
    <property type="entry name" value="ER"/>
</dbReference>
<organism evidence="2 3">
    <name type="scientific">Jatrophihabitans lederbergiae</name>
    <dbReference type="NCBI Taxonomy" id="3075547"/>
    <lineage>
        <taxon>Bacteria</taxon>
        <taxon>Bacillati</taxon>
        <taxon>Actinomycetota</taxon>
        <taxon>Actinomycetes</taxon>
        <taxon>Jatrophihabitantales</taxon>
        <taxon>Jatrophihabitantaceae</taxon>
        <taxon>Jatrophihabitans</taxon>
    </lineage>
</organism>
<dbReference type="RefSeq" id="WP_311425258.1">
    <property type="nucleotide sequence ID" value="NZ_JAVREH010000070.1"/>
</dbReference>
<evidence type="ECO:0000259" key="1">
    <source>
        <dbReference type="SMART" id="SM00829"/>
    </source>
</evidence>
<gene>
    <name evidence="2" type="ORF">RM423_22355</name>
</gene>
<reference evidence="3" key="1">
    <citation type="submission" date="2023-07" db="EMBL/GenBank/DDBJ databases">
        <title>30 novel species of actinomycetes from the DSMZ collection.</title>
        <authorList>
            <person name="Nouioui I."/>
        </authorList>
    </citation>
    <scope>NUCLEOTIDE SEQUENCE [LARGE SCALE GENOMIC DNA]</scope>
    <source>
        <strain evidence="3">DSM 44399</strain>
    </source>
</reference>
<sequence length="316" mass="32602">MKAAVVSGPNQTPIYADFDDPKPQDGFTIVDVAASALSNATRARATGSHYSSAGNFPLVPGIDGVGRTENGRRVGFVLPEAPYGGMAEKTRVRNALCLPIPDDVGDVLAAAIINPGQSPLGALRARAGLQAGETVLINGATGTTGQIAVQIAKHLGASRVIATGRNAEALARLAELGADHTIDLTAEFGTLQTELETHTEGVDIVLDYLSGPPTETVLAAIARNHKAGTPLRYVIAGTAAGAATTVPTSVLASTPVTLMGSGIGAVRVPDILQAAKDALQIAGTMQLQIDINELPLNKVAEAWATNHDRRRVVFTV</sequence>
<dbReference type="Proteomes" id="UP001183176">
    <property type="component" value="Unassembled WGS sequence"/>
</dbReference>